<feature type="domain" description="Cadherin" evidence="2">
    <location>
        <begin position="3479"/>
        <end position="3594"/>
    </location>
</feature>
<dbReference type="EMBL" id="JACHXU010000001">
    <property type="protein sequence ID" value="MBB3204713.1"/>
    <property type="molecule type" value="Genomic_DNA"/>
</dbReference>
<reference evidence="3 4" key="1">
    <citation type="submission" date="2020-08" db="EMBL/GenBank/DDBJ databases">
        <title>Genomic Encyclopedia of Type Strains, Phase III (KMG-III): the genomes of soil and plant-associated and newly described type strains.</title>
        <authorList>
            <person name="Whitman W."/>
        </authorList>
    </citation>
    <scope>NUCLEOTIDE SEQUENCE [LARGE SCALE GENOMIC DNA]</scope>
    <source>
        <strain evidence="3 4">CECT 8075</strain>
    </source>
</reference>
<dbReference type="InterPro" id="IPR006626">
    <property type="entry name" value="PbH1"/>
</dbReference>
<gene>
    <name evidence="3" type="ORF">FHS27_000477</name>
</gene>
<evidence type="ECO:0000313" key="3">
    <source>
        <dbReference type="EMBL" id="MBB3204713.1"/>
    </source>
</evidence>
<dbReference type="Gene3D" id="2.60.120.380">
    <property type="match status" value="3"/>
</dbReference>
<dbReference type="GO" id="GO:0016020">
    <property type="term" value="C:membrane"/>
    <property type="evidence" value="ECO:0007669"/>
    <property type="project" value="InterPro"/>
</dbReference>
<accession>A0A7W5H420</accession>
<organism evidence="3 4">
    <name type="scientific">Aporhodopirellula rubra</name>
    <dbReference type="NCBI Taxonomy" id="980271"/>
    <lineage>
        <taxon>Bacteria</taxon>
        <taxon>Pseudomonadati</taxon>
        <taxon>Planctomycetota</taxon>
        <taxon>Planctomycetia</taxon>
        <taxon>Pirellulales</taxon>
        <taxon>Pirellulaceae</taxon>
        <taxon>Aporhodopirellula</taxon>
    </lineage>
</organism>
<feature type="region of interest" description="Disordered" evidence="1">
    <location>
        <begin position="1"/>
        <end position="27"/>
    </location>
</feature>
<dbReference type="Gene3D" id="3.40.390.10">
    <property type="entry name" value="Collagenase (Catalytic Domain)"/>
    <property type="match status" value="1"/>
</dbReference>
<dbReference type="SUPFAM" id="SSF55486">
    <property type="entry name" value="Metalloproteases ('zincins'), catalytic domain"/>
    <property type="match status" value="1"/>
</dbReference>
<feature type="non-terminal residue" evidence="3">
    <location>
        <position position="4148"/>
    </location>
</feature>
<dbReference type="GO" id="GO:0008237">
    <property type="term" value="F:metallopeptidase activity"/>
    <property type="evidence" value="ECO:0007669"/>
    <property type="project" value="InterPro"/>
</dbReference>
<dbReference type="SMART" id="SM00710">
    <property type="entry name" value="PbH1"/>
    <property type="match status" value="8"/>
</dbReference>
<protein>
    <recommendedName>
        <fullName evidence="2">Cadherin domain-containing protein</fullName>
    </recommendedName>
</protein>
<dbReference type="Proteomes" id="UP000536179">
    <property type="component" value="Unassembled WGS sequence"/>
</dbReference>
<feature type="compositionally biased region" description="Basic and acidic residues" evidence="1">
    <location>
        <begin position="2813"/>
        <end position="2824"/>
    </location>
</feature>
<evidence type="ECO:0000313" key="4">
    <source>
        <dbReference type="Proteomes" id="UP000536179"/>
    </source>
</evidence>
<sequence>MSRRSGTLRPDFSRTDARKTKRSAANQSKFKRRLNHETLEKRELLAADLLAIRPDAGALLAEDTVLNSPPREFSLLFNGDASIDESTISSDTVRLVRAGGDGTFGDINDVQVSIGYVGFVEPGGTDAENLNRIMLRPASTAAHNATDPSVAFPDDLYRIEIIGSGADPLMDSDGTAFNGGQDSLSTFRLDRGLQVIAVIPQPIQRVGGNLEVQDKRIDVYFDDQDILESVAETREFYRLVDTAGAPTAAVNPDTVEYFPDENRVQLNFAAAFSTATYRLDIGLQSALPGSAVPTEQTFGAEIGTWFGDLANVGDSGNLGSIGSGTAVKVSSEISPAGAVALPASPGGTDEPGHREIQLENHYTLPNAGVGPVTPADVKVVRYAFPVNFRPNDAGIVYQNFISPSEKEIVRGILEIYAAEVGVEFIETDTVDGSTLVIGKGDLQASTTSDTSAPGGVAGRGGPTLVVLDKEDYTSSDRTFGDGFTGVMFHEIGHALGLGHSYELHSVQGQGVQGDSGGSVTSPGDADLFHLQRISPANANDIDLYRFNLTSPGTVQIETIAERLTQAEHGKDPSLLNTVLRLFRKNADGTSEAIAQNDRYYGSDSFIEIELEAGEYFFGVSSTGNDQYDPAIADSGFGGTTDGEYEVHLSFNATPVAGEQLTDVDGTAIDGDGDGTPGGVHSFWFDNADAANTFYVDKLGANVDVGGATVASHATIASALLAAQAAVGRSVVRVVGSLDDSMPASLSATTPYLIGFRPDGTPLADGTSLNVPQDTTVRIEAGALLKMRAANIDVGTSSIGADRSGGAIQVLGTPELPVYLRSFHDDTVGGNSDGIGPGARAGDYGGIVMRDDSDLEDSGVFLNTVNHLDIRHGGGKGNPSDTQVYSPIDIVDARPTVSFNTITDAARAAVAATPDSFDDAGGRIGPDIVGNYLRGNTNNGLFVGIPTALGGSVQTMTVSGRFDDTDIAHILTESLIIEGNPGGPTLVGGTLEARPSGRLVIDPGTVIKLSEARIEAARGAATLIAEGTQNSPIIFTSLDDSRYGGSGVFDTNTGVGVATAGDWGGLFFSEASTGSIDHAVIAYGGGVVPTSASSGGGSDSFNAIEIHQADVRVANSLITDNASGNATTDRFGRGRNEAAAIYVRGAQPILIGNEIVNNVGPAININANALQFESQVDRGRSIGAADRYSQFDDNRGPLVRLNETDNNTINGMKVRGQELTTESIWDDSDIVHVLSGEVIVENHHTYSGLRLQSSVSESLVVKVDGSDSGFTATGAPLDIVDRIGGTVQVIGLPGYPVVITHLADDTVGAGFTPEGRVNLDTDNNTSGVSGGDEWRGFLFDEWSNDRNVAIILEAESPLSGTVETNSNPITKAQPLGVLAPDLKSGDENRRLGFEVHGYISPNNAKDVDAYSFQATAGTQVWIDIDRTDPSLDLVMELVLDNGTAAGQVVATLDNPIATGGAGSLTQEPLLGGDFYSLTNNDPGIAAILNASGQYFVRVKSAGAQVTKGEYQLQIRLQQVDEFPGSTVRYADIRYASTAFDVRGLPRRSPLIGEAAEQGDAGGNVTPGGSQELANLLASDTATLSIAGSLSSETDVDVYRFEVSHPSTQVIPGVTTAVGTVGVVFDLDYADERRGDTSIAVFNANNELIFIGRESNIEDDQPEVGGDGQSLDDLSRGSLGTDDPSIGPVHLTPGGSYYVAVMSNQYTPSVVASQFSIEGQDGTGDAGIRTRLEPINSVTRIVEDHIGFTGYTSGAGDLTNKIDPLTGPLLDLSTKAALDEHITAFRFQDVPLFVATDQDGENGDNFYIVDPSNGGDIVTDLTPDNANLTSGGDDVQDIVIRGDGKLYGYHEIADGADTVGRLSELNPATGAVVLGTSQDDNIPGVEGFSNVAVIPDPVDRNVGTQNRLQRARQVTNSDDANAVTFRRRAVTGDNTVPVPIYETYYVVSEGIGSGGLSGSRLYRGDANGNALPAPAQADGTPQYGLVGNIQTASVTNAEAFFEVASGGDNSVTTRIYLRSTIPGEAGNFDVTFTNGGDGQPIQATFNNGTNTLNIRLARAGDPLAVTSTAQQIVNAINSSGSASPRMVAMIYDDGNDNNGSGATVAIEGTDNFSVGGGVGNADEVLQGVVTGLSMAQFNGNGQLYGVTSAGEFLEINRNSGVATVLSITEGASFSGLALGPQNVDGGNYRNVLFATTTNGELYAFDTDGNAVRAFNSGDASQTITVTPGTPAANGTFTLTFDNGVTAETTAPISANAPAVESVNEKQTVVSNATSGTFTLTYDDGATLETTGPIDFDADDNEIFAALAALPNLSGGDVQVTFTDPSNLTLAGGVTIEFAGSLAETDVAELVLDDSGLTPVGTASVTTDVTGAQSVQDALLALANIQTGDIRVSGDLQNGGVVVHFAGSFAGLDVTPLVVDNAGMLDGTVADAVVSGTVADGLADDVMTSVTGMDGAPIGLAFSPLDFNLWHPTMQRGNDLGHGINEASDGSRDSGNFAVEIPDGTLPLLFDDLGDPIPRTRVTNEGAGGASFYFGLEQWQFNPQSTTLSYISPIDVNVNAQYGLSELQHQDLSSNANLRDTYDFAGGAKGGLTTNAFSLDGAVADDRPTLYFNYLLETEGDDGKQVSDTNAERYFRDSARVYASRDGGVTWELLATNNSALSGPDASDANSQAELPTFLSHLSDAGVNSSDPQPAEKQIRQELIDDTDGSPLWRQARVDLSTFAGEADVQLRFEFSTSGSSIQGNLIGDEFGDINDDDSENSVGVLNNNFEGLYLDDFVVGFAERGEMVTGAPATATNAFVDLSNLSDQLPGDPSDSDRADVNRDDDSLTNQLSGRYQLEIRRAGEYALASDDSIVIFAHYETNSRHLLDSLLGTGLDADRNRERAQGILILESNILSDSRVLGINVEPGEVEGDADPADNPDAADAGVGVSYPGSTQNFADIDSAQLVPGIVIQNNIIVGSSGVNYSGEANTDPQRPVPIGRIINNTFVGDGGGVGVNINNNASPTLLNNVFAELATGIVSNGVGAVIDNNFFQNAGTPLGSDARTDNNPLFVDADNGNYYPAVGAGTINNSQDVLNDRGSYAAFKDILGIPDSPFFAPTLDAFGQLRVSGGVGGDGAGPNTDIDIGALDFSDSTQPYAVLLDPVDNDIDGVDLDPTNTFVHWDETIVGAFSILLSDGENPDSPFEGTGVNPATVNESTVTIRRNNEVLTAEQDFLLAFNSSTGELRLTPRSTLWTLESVYEITLDNAQIEDLAGNPLRSNRTNGSTVFTIILSDTPIDFGDASDVGLPDTYGTRLINDGARHAVIDDGTLYLGATVDGEADAPVPGGTDEASDLADEDGVGVGIYNDGTTDRRVFMQPGSTSPTTDNADVLGFLNPFDPTGSQVVVTASAAGLLDAWIDFNNNKVFDANEQIFANEPLVAGPNTLTVFTPETALAGTTWARFRISPEGNLSPTGLAVGGEVEDYQIDILPVALPVPNDDNDTTALYSVAEDGSFDTAADTLPSVTDNDTIDPNNFTPITAIVVDGPSNAAAFTFDEATGHFTYSPLADFAGYDTFTYRLASQQTSIDSAPAYPIGVSGIATVTINVTPVNDEPAIAGDQQVLNAIEEEPRVFTKNDLLVGEDGVLDVKGDADPMYPSATASAPWDESAQEDVDEIEITSIEVVPGTLITASGTYSTPRGEISVVFTGGFLESLTYTGDQDLNVDNDVLGGTAPFQDTFLFTIQDNGRVINPLDIADLGDDVEVSGTPLSRKVTALINVRPTNDTPVASDDTISENNAGWLAYFNGLSPAEVAPVPTEDVSLTIPSAYLLLNDVESRAGANDELDNTNDAGLTVTAVDATSALGATLSIDVNGDVVYDPSTSPHAYGIDTFVYTITDQGIDQALDGTPTAAPLTHQATVTVLLKPVNDAPLAIDRDFELSEYEEFAAGTGVANSAPDVADDGNGILTITSAMLLRDGQSDSALEAFFSLRGDTLSGEGLFNEHETSVRVFGIGLPGNATPSFDATTLDYTAGDVTETLATANGTLTLTFSNASGTGELTEIVYVPNTDYNDQAPFDLQDEFTYFVEDFGEVTVHGAASVGEATTTTTHGTQRSGPATVSLTTRAVNDAPEFPVFNTVTFAEDVNADNAPVYYDIYGGGVIASNDPGVHGL</sequence>
<keyword evidence="4" id="KW-1185">Reference proteome</keyword>
<feature type="region of interest" description="Disordered" evidence="1">
    <location>
        <begin position="1654"/>
        <end position="1685"/>
    </location>
</feature>
<dbReference type="Pfam" id="PF20009">
    <property type="entry name" value="GEVED"/>
    <property type="match status" value="1"/>
</dbReference>
<evidence type="ECO:0000256" key="1">
    <source>
        <dbReference type="SAM" id="MobiDB-lite"/>
    </source>
</evidence>
<dbReference type="InterPro" id="IPR045474">
    <property type="entry name" value="GEVED"/>
</dbReference>
<evidence type="ECO:0000259" key="2">
    <source>
        <dbReference type="PROSITE" id="PS50268"/>
    </source>
</evidence>
<comment type="caution">
    <text evidence="3">The sequence shown here is derived from an EMBL/GenBank/DDBJ whole genome shotgun (WGS) entry which is preliminary data.</text>
</comment>
<dbReference type="InterPro" id="IPR002126">
    <property type="entry name" value="Cadherin-like_dom"/>
</dbReference>
<dbReference type="PROSITE" id="PS50268">
    <property type="entry name" value="CADHERIN_2"/>
    <property type="match status" value="1"/>
</dbReference>
<dbReference type="RefSeq" id="WP_184301094.1">
    <property type="nucleotide sequence ID" value="NZ_JACHXU010000001.1"/>
</dbReference>
<proteinExistence type="predicted"/>
<name>A0A7W5H420_9BACT</name>
<feature type="region of interest" description="Disordered" evidence="1">
    <location>
        <begin position="2802"/>
        <end position="2826"/>
    </location>
</feature>
<dbReference type="GO" id="GO:0005509">
    <property type="term" value="F:calcium ion binding"/>
    <property type="evidence" value="ECO:0007669"/>
    <property type="project" value="InterPro"/>
</dbReference>
<dbReference type="InterPro" id="IPR024079">
    <property type="entry name" value="MetalloPept_cat_dom_sf"/>
</dbReference>
<dbReference type="GO" id="GO:0007156">
    <property type="term" value="P:homophilic cell adhesion via plasma membrane adhesion molecules"/>
    <property type="evidence" value="ECO:0007669"/>
    <property type="project" value="InterPro"/>
</dbReference>